<feature type="domain" description="Stomatal closure-related actin-binding protein actin-binding" evidence="3">
    <location>
        <begin position="54"/>
        <end position="96"/>
    </location>
</feature>
<evidence type="ECO:0000313" key="7">
    <source>
        <dbReference type="RefSeq" id="XP_022732702.1"/>
    </source>
</evidence>
<evidence type="ECO:0000259" key="4">
    <source>
        <dbReference type="Pfam" id="PF16712"/>
    </source>
</evidence>
<protein>
    <submittedName>
        <fullName evidence="7">Stomatal closure-related actin-binding protein 1-like</fullName>
    </submittedName>
</protein>
<dbReference type="InterPro" id="IPR032015">
    <property type="entry name" value="SCAB-Ig"/>
</dbReference>
<feature type="coiled-coil region" evidence="1">
    <location>
        <begin position="128"/>
        <end position="259"/>
    </location>
</feature>
<dbReference type="Pfam" id="PF16709">
    <property type="entry name" value="SCAB-Ig"/>
    <property type="match status" value="1"/>
</dbReference>
<evidence type="ECO:0000313" key="6">
    <source>
        <dbReference type="Proteomes" id="UP000515121"/>
    </source>
</evidence>
<proteinExistence type="predicted"/>
<feature type="domain" description="Stomatal closure-related actin-binding protein Ig" evidence="2">
    <location>
        <begin position="281"/>
        <end position="378"/>
    </location>
</feature>
<dbReference type="Proteomes" id="UP000515121">
    <property type="component" value="Unplaced"/>
</dbReference>
<dbReference type="Pfam" id="PF17684">
    <property type="entry name" value="SCAB-PH"/>
    <property type="match status" value="1"/>
</dbReference>
<accession>A0A6P5XXA1</accession>
<dbReference type="GO" id="GO:0003779">
    <property type="term" value="F:actin binding"/>
    <property type="evidence" value="ECO:0007669"/>
    <property type="project" value="InterPro"/>
</dbReference>
<dbReference type="AlphaFoldDB" id="A0A6P5XXA1"/>
<organism evidence="6 7">
    <name type="scientific">Durio zibethinus</name>
    <name type="common">Durian</name>
    <dbReference type="NCBI Taxonomy" id="66656"/>
    <lineage>
        <taxon>Eukaryota</taxon>
        <taxon>Viridiplantae</taxon>
        <taxon>Streptophyta</taxon>
        <taxon>Embryophyta</taxon>
        <taxon>Tracheophyta</taxon>
        <taxon>Spermatophyta</taxon>
        <taxon>Magnoliopsida</taxon>
        <taxon>eudicotyledons</taxon>
        <taxon>Gunneridae</taxon>
        <taxon>Pentapetalae</taxon>
        <taxon>rosids</taxon>
        <taxon>malvids</taxon>
        <taxon>Malvales</taxon>
        <taxon>Malvaceae</taxon>
        <taxon>Helicteroideae</taxon>
        <taxon>Durio</taxon>
    </lineage>
</organism>
<dbReference type="Gene3D" id="1.20.5.440">
    <property type="entry name" value="ATP synthase delta/epsilon subunit, C-terminal domain"/>
    <property type="match status" value="1"/>
</dbReference>
<dbReference type="GeneID" id="111286773"/>
<dbReference type="InterPro" id="IPR041144">
    <property type="entry name" value="SCAB-PH"/>
</dbReference>
<dbReference type="GO" id="GO:0010119">
    <property type="term" value="P:regulation of stomatal movement"/>
    <property type="evidence" value="ECO:0007669"/>
    <property type="project" value="InterPro"/>
</dbReference>
<reference evidence="7" key="1">
    <citation type="submission" date="2025-08" db="UniProtKB">
        <authorList>
            <consortium name="RefSeq"/>
        </authorList>
    </citation>
    <scope>IDENTIFICATION</scope>
    <source>
        <tissue evidence="7">Fruit stalk</tissue>
    </source>
</reference>
<sequence>MTRVSREFGDTMQKEAVPAVSADVIFASSRFPNYKIGANNQIVDAKDDPKVLTMKEVVARETALLLEQQKRLSVRDLASKFEKGLAAAAKLSEEARLREAASLEKHVLLKKLRDALESLKGRVAGRNKDDVEEAIAMVEALAVQLTQREGELIQEKAEVKKLANFLKQASEDAKKLVDEERAFARAEIENARAAVQRVEEALQEQEQMSRASGKQDLEELMKEVQEARRIKMLHQPSKVMDMEHELRALRIQLAEKSKHSLLLQKELARSKRVEENLSHLYELDGAETLGSYLRIKPCSDIAPELSKCSIQWYRITSEGGKKELISGASKSVYAPEPFDVGRILQAEIMYDGQLIILTTTDAIDPAAGLGNYVEALVRKHDVEFNVVVTQMNGADHPSESIHVLHVGKMRMKLCKGKTTIAKEYYSSSMQLCGVRGGGNAAAQALFWQAKKGLSVVLAFESERDRNAAIMLARRFAFDCNIMLAGPEDRASLGT</sequence>
<dbReference type="InterPro" id="IPR032012">
    <property type="entry name" value="SCAB-ABD"/>
</dbReference>
<dbReference type="KEGG" id="dzi:111286773"/>
<dbReference type="PANTHER" id="PTHR31172:SF3">
    <property type="entry name" value="STOMATAL CLOSURE-RELATED ACTIN-BINDING PROTEIN 1"/>
    <property type="match status" value="1"/>
</dbReference>
<dbReference type="CDD" id="cd13232">
    <property type="entry name" value="Ig-PH_SCAB1"/>
    <property type="match status" value="1"/>
</dbReference>
<dbReference type="InterPro" id="IPR032009">
    <property type="entry name" value="SCAB_CC"/>
</dbReference>
<dbReference type="InterPro" id="IPR039640">
    <property type="entry name" value="SCAB"/>
</dbReference>
<evidence type="ECO:0000259" key="3">
    <source>
        <dbReference type="Pfam" id="PF16711"/>
    </source>
</evidence>
<dbReference type="PANTHER" id="PTHR31172">
    <property type="entry name" value="STOMATAL CLOSURE-RELATED ACTIN-BINDING PROTEIN 1"/>
    <property type="match status" value="1"/>
</dbReference>
<gene>
    <name evidence="7" type="primary">LOC111286773</name>
</gene>
<name>A0A6P5XXA1_DURZI</name>
<evidence type="ECO:0000259" key="2">
    <source>
        <dbReference type="Pfam" id="PF16709"/>
    </source>
</evidence>
<dbReference type="Gene3D" id="2.60.40.2700">
    <property type="match status" value="1"/>
</dbReference>
<dbReference type="RefSeq" id="XP_022732702.1">
    <property type="nucleotide sequence ID" value="XM_022876967.1"/>
</dbReference>
<keyword evidence="1" id="KW-0175">Coiled coil</keyword>
<evidence type="ECO:0000259" key="5">
    <source>
        <dbReference type="Pfam" id="PF17684"/>
    </source>
</evidence>
<dbReference type="GO" id="GO:0007015">
    <property type="term" value="P:actin filament organization"/>
    <property type="evidence" value="ECO:0007669"/>
    <property type="project" value="InterPro"/>
</dbReference>
<dbReference type="Pfam" id="PF16712">
    <property type="entry name" value="SCAB_CC"/>
    <property type="match status" value="1"/>
</dbReference>
<dbReference type="Pfam" id="PF16711">
    <property type="entry name" value="SCAB-ABD"/>
    <property type="match status" value="1"/>
</dbReference>
<feature type="domain" description="Stomatal closure-related actin-binding protein coiled-coil" evidence="4">
    <location>
        <begin position="100"/>
        <end position="267"/>
    </location>
</feature>
<dbReference type="FunFam" id="1.20.5.440:FF:000004">
    <property type="entry name" value="Stomatal closure-related actin-binding protein"/>
    <property type="match status" value="1"/>
</dbReference>
<feature type="domain" description="Stomatal closure-related actin-binding protein PH" evidence="5">
    <location>
        <begin position="381"/>
        <end position="488"/>
    </location>
</feature>
<dbReference type="OrthoDB" id="2014217at2759"/>
<dbReference type="Gene3D" id="2.30.29.140">
    <property type="match status" value="1"/>
</dbReference>
<evidence type="ECO:0000256" key="1">
    <source>
        <dbReference type="SAM" id="Coils"/>
    </source>
</evidence>
<keyword evidence="6" id="KW-1185">Reference proteome</keyword>